<evidence type="ECO:0000313" key="3">
    <source>
        <dbReference type="EMBL" id="GJJ09784.1"/>
    </source>
</evidence>
<organism evidence="3 4">
    <name type="scientific">Clathrus columnatus</name>
    <dbReference type="NCBI Taxonomy" id="1419009"/>
    <lineage>
        <taxon>Eukaryota</taxon>
        <taxon>Fungi</taxon>
        <taxon>Dikarya</taxon>
        <taxon>Basidiomycota</taxon>
        <taxon>Agaricomycotina</taxon>
        <taxon>Agaricomycetes</taxon>
        <taxon>Phallomycetidae</taxon>
        <taxon>Phallales</taxon>
        <taxon>Clathraceae</taxon>
        <taxon>Clathrus</taxon>
    </lineage>
</organism>
<keyword evidence="2" id="KW-1133">Transmembrane helix</keyword>
<reference evidence="3" key="1">
    <citation type="submission" date="2021-10" db="EMBL/GenBank/DDBJ databases">
        <title>De novo Genome Assembly of Clathrus columnatus (Basidiomycota, Fungi) Using Illumina and Nanopore Sequence Data.</title>
        <authorList>
            <person name="Ogiso-Tanaka E."/>
            <person name="Itagaki H."/>
            <person name="Hosoya T."/>
            <person name="Hosaka K."/>
        </authorList>
    </citation>
    <scope>NUCLEOTIDE SEQUENCE</scope>
    <source>
        <strain evidence="3">MO-923</strain>
    </source>
</reference>
<keyword evidence="2" id="KW-0472">Membrane</keyword>
<gene>
    <name evidence="3" type="ORF">Clacol_004008</name>
</gene>
<evidence type="ECO:0000256" key="2">
    <source>
        <dbReference type="SAM" id="Phobius"/>
    </source>
</evidence>
<feature type="transmembrane region" description="Helical" evidence="2">
    <location>
        <begin position="151"/>
        <end position="175"/>
    </location>
</feature>
<evidence type="ECO:0000313" key="4">
    <source>
        <dbReference type="Proteomes" id="UP001050691"/>
    </source>
</evidence>
<feature type="region of interest" description="Disordered" evidence="1">
    <location>
        <begin position="207"/>
        <end position="270"/>
    </location>
</feature>
<dbReference type="EMBL" id="BPWL01000004">
    <property type="protein sequence ID" value="GJJ09784.1"/>
    <property type="molecule type" value="Genomic_DNA"/>
</dbReference>
<sequence>MSPINYERSMMNERGVYSQSASQLLHRKTASTSDQPSVSFVLASPVDIQKQIPPVSQDFEPLATPLAGSSSQTPQPSIIPFRTISTFPLQSSFHFEDRLLAASNEQSSSPINAATTTATILTTVYMTVDASSSPSSNIPSSSASVSNSIRIMTILGLTLGGILLIAALVGLTLFIRRWRRIRRNDAETGRMSEAVTQFNPRMTIDDAFQPPQIQAPPPLVSVRASLPPPPYHHDHQQQPSSGRPSVDSLKGNSWGSSRSGLRSLYLSNMP</sequence>
<proteinExistence type="predicted"/>
<name>A0AAV5A996_9AGAM</name>
<feature type="compositionally biased region" description="Low complexity" evidence="1">
    <location>
        <begin position="251"/>
        <end position="270"/>
    </location>
</feature>
<keyword evidence="4" id="KW-1185">Reference proteome</keyword>
<keyword evidence="2" id="KW-0812">Transmembrane</keyword>
<accession>A0AAV5A996</accession>
<comment type="caution">
    <text evidence="3">The sequence shown here is derived from an EMBL/GenBank/DDBJ whole genome shotgun (WGS) entry which is preliminary data.</text>
</comment>
<evidence type="ECO:0000256" key="1">
    <source>
        <dbReference type="SAM" id="MobiDB-lite"/>
    </source>
</evidence>
<dbReference type="Proteomes" id="UP001050691">
    <property type="component" value="Unassembled WGS sequence"/>
</dbReference>
<dbReference type="AlphaFoldDB" id="A0AAV5A996"/>
<protein>
    <submittedName>
        <fullName evidence="3">Uncharacterized protein</fullName>
    </submittedName>
</protein>